<sequence length="112" mass="12542">MPESGPLRAPERQPQPEQVSTVRAGREWELQVRPGLCYEREQRSDAERRLEPGHRGQRCDAVARREPAPRAGRGLWARLRGRKHRGAGRAALGGDGTVRAGHGKPARTRRIL</sequence>
<accession>A0ABR5JCP2</accession>
<feature type="region of interest" description="Disordered" evidence="1">
    <location>
        <begin position="86"/>
        <end position="112"/>
    </location>
</feature>
<gene>
    <name evidence="2" type="ORF">ADK38_04330</name>
</gene>
<reference evidence="2 3" key="1">
    <citation type="submission" date="2015-07" db="EMBL/GenBank/DDBJ databases">
        <authorList>
            <person name="Ju K.-S."/>
            <person name="Doroghazi J.R."/>
            <person name="Metcalf W.W."/>
        </authorList>
    </citation>
    <scope>NUCLEOTIDE SEQUENCE [LARGE SCALE GENOMIC DNA]</scope>
    <source>
        <strain evidence="2 3">NRRL B-3589</strain>
    </source>
</reference>
<proteinExistence type="predicted"/>
<keyword evidence="3" id="KW-1185">Reference proteome</keyword>
<feature type="region of interest" description="Disordered" evidence="1">
    <location>
        <begin position="1"/>
        <end position="26"/>
    </location>
</feature>
<dbReference type="EMBL" id="LGUT01000353">
    <property type="protein sequence ID" value="KOG91225.1"/>
    <property type="molecule type" value="Genomic_DNA"/>
</dbReference>
<dbReference type="Proteomes" id="UP000037020">
    <property type="component" value="Unassembled WGS sequence"/>
</dbReference>
<organism evidence="2 3">
    <name type="scientific">Streptomyces varsoviensis</name>
    <dbReference type="NCBI Taxonomy" id="67373"/>
    <lineage>
        <taxon>Bacteria</taxon>
        <taxon>Bacillati</taxon>
        <taxon>Actinomycetota</taxon>
        <taxon>Actinomycetes</taxon>
        <taxon>Kitasatosporales</taxon>
        <taxon>Streptomycetaceae</taxon>
        <taxon>Streptomyces</taxon>
    </lineage>
</organism>
<comment type="caution">
    <text evidence="2">The sequence shown here is derived from an EMBL/GenBank/DDBJ whole genome shotgun (WGS) entry which is preliminary data.</text>
</comment>
<name>A0ABR5JCP2_9ACTN</name>
<evidence type="ECO:0000256" key="1">
    <source>
        <dbReference type="SAM" id="MobiDB-lite"/>
    </source>
</evidence>
<evidence type="ECO:0000313" key="3">
    <source>
        <dbReference type="Proteomes" id="UP000037020"/>
    </source>
</evidence>
<feature type="compositionally biased region" description="Basic residues" evidence="1">
    <location>
        <begin position="101"/>
        <end position="112"/>
    </location>
</feature>
<feature type="compositionally biased region" description="Basic and acidic residues" evidence="1">
    <location>
        <begin position="41"/>
        <end position="68"/>
    </location>
</feature>
<evidence type="ECO:0000313" key="2">
    <source>
        <dbReference type="EMBL" id="KOG91225.1"/>
    </source>
</evidence>
<protein>
    <submittedName>
        <fullName evidence="2">Uncharacterized protein</fullName>
    </submittedName>
</protein>
<feature type="region of interest" description="Disordered" evidence="1">
    <location>
        <begin position="41"/>
        <end position="72"/>
    </location>
</feature>